<dbReference type="InterPro" id="IPR005123">
    <property type="entry name" value="Oxoglu/Fe-dep_dioxygenase_dom"/>
</dbReference>
<proteinExistence type="predicted"/>
<evidence type="ECO:0000256" key="1">
    <source>
        <dbReference type="ARBA" id="ARBA00001961"/>
    </source>
</evidence>
<evidence type="ECO:0000313" key="7">
    <source>
        <dbReference type="EMBL" id="QHU04044.1"/>
    </source>
</evidence>
<reference evidence="7" key="1">
    <citation type="journal article" date="2020" name="Nature">
        <title>Giant virus diversity and host interactions through global metagenomics.</title>
        <authorList>
            <person name="Schulz F."/>
            <person name="Roux S."/>
            <person name="Paez-Espino D."/>
            <person name="Jungbluth S."/>
            <person name="Walsh D.A."/>
            <person name="Denef V.J."/>
            <person name="McMahon K.D."/>
            <person name="Konstantinidis K.T."/>
            <person name="Eloe-Fadrosh E.A."/>
            <person name="Kyrpides N.C."/>
            <person name="Woyke T."/>
        </authorList>
    </citation>
    <scope>NUCLEOTIDE SEQUENCE</scope>
    <source>
        <strain evidence="7">GVMAG-M-3300027708-20</strain>
    </source>
</reference>
<accession>A0A6C0JK87</accession>
<keyword evidence="2" id="KW-0479">Metal-binding</keyword>
<dbReference type="GO" id="GO:0005506">
    <property type="term" value="F:iron ion binding"/>
    <property type="evidence" value="ECO:0007669"/>
    <property type="project" value="InterPro"/>
</dbReference>
<protein>
    <recommendedName>
        <fullName evidence="6">Fe2OG dioxygenase domain-containing protein</fullName>
    </recommendedName>
</protein>
<dbReference type="InterPro" id="IPR044862">
    <property type="entry name" value="Pro_4_hyd_alph_FE2OG_OXY"/>
</dbReference>
<dbReference type="GO" id="GO:0031418">
    <property type="term" value="F:L-ascorbic acid binding"/>
    <property type="evidence" value="ECO:0007669"/>
    <property type="project" value="InterPro"/>
</dbReference>
<dbReference type="SMART" id="SM00702">
    <property type="entry name" value="P4Hc"/>
    <property type="match status" value="1"/>
</dbReference>
<dbReference type="InterPro" id="IPR006620">
    <property type="entry name" value="Pro_4_hyd_alph"/>
</dbReference>
<keyword evidence="5" id="KW-0408">Iron</keyword>
<dbReference type="PANTHER" id="PTHR10869:SF246">
    <property type="entry name" value="TRANSMEMBRANE PROLYL 4-HYDROXYLASE"/>
    <property type="match status" value="1"/>
</dbReference>
<dbReference type="InterPro" id="IPR045054">
    <property type="entry name" value="P4HA-like"/>
</dbReference>
<dbReference type="GO" id="GO:0004656">
    <property type="term" value="F:procollagen-proline 4-dioxygenase activity"/>
    <property type="evidence" value="ECO:0007669"/>
    <property type="project" value="TreeGrafter"/>
</dbReference>
<keyword evidence="4" id="KW-0560">Oxidoreductase</keyword>
<name>A0A6C0JK87_9ZZZZ</name>
<dbReference type="Pfam" id="PF13640">
    <property type="entry name" value="2OG-FeII_Oxy_3"/>
    <property type="match status" value="1"/>
</dbReference>
<sequence length="230" mass="26989">MERQGMAREDSQYNHPKVINDFITIKQNNEILEFAKPRFKDSLIGGGSVHQKDLSVRNSQTAWVSRDNKTAKEIITKVCDMYNLPFENAEDLQVVKYEKGNYYKEHHDSFPYYEPDFLSQGGHRVVTALIYLNDDFEEGETRFVALDKNIKPQKNGAILFHPLDADNKKCHPKALHAGLPIKSGTKYVANVWIREGPFKYDVDRSTYDFYFNDKLLYLHRLLYYTFYRNK</sequence>
<dbReference type="Gene3D" id="2.60.120.620">
    <property type="entry name" value="q2cbj1_9rhob like domain"/>
    <property type="match status" value="1"/>
</dbReference>
<evidence type="ECO:0000256" key="4">
    <source>
        <dbReference type="ARBA" id="ARBA00023002"/>
    </source>
</evidence>
<dbReference type="PROSITE" id="PS51471">
    <property type="entry name" value="FE2OG_OXY"/>
    <property type="match status" value="1"/>
</dbReference>
<feature type="domain" description="Fe2OG dioxygenase" evidence="6">
    <location>
        <begin position="88"/>
        <end position="195"/>
    </location>
</feature>
<keyword evidence="3" id="KW-0223">Dioxygenase</keyword>
<evidence type="ECO:0000256" key="3">
    <source>
        <dbReference type="ARBA" id="ARBA00022964"/>
    </source>
</evidence>
<evidence type="ECO:0000259" key="6">
    <source>
        <dbReference type="PROSITE" id="PS51471"/>
    </source>
</evidence>
<evidence type="ECO:0000256" key="2">
    <source>
        <dbReference type="ARBA" id="ARBA00022723"/>
    </source>
</evidence>
<evidence type="ECO:0000256" key="5">
    <source>
        <dbReference type="ARBA" id="ARBA00023004"/>
    </source>
</evidence>
<organism evidence="7">
    <name type="scientific">viral metagenome</name>
    <dbReference type="NCBI Taxonomy" id="1070528"/>
    <lineage>
        <taxon>unclassified sequences</taxon>
        <taxon>metagenomes</taxon>
        <taxon>organismal metagenomes</taxon>
    </lineage>
</organism>
<dbReference type="EMBL" id="MN740390">
    <property type="protein sequence ID" value="QHU04044.1"/>
    <property type="molecule type" value="Genomic_DNA"/>
</dbReference>
<dbReference type="AlphaFoldDB" id="A0A6C0JK87"/>
<dbReference type="GO" id="GO:0005783">
    <property type="term" value="C:endoplasmic reticulum"/>
    <property type="evidence" value="ECO:0007669"/>
    <property type="project" value="TreeGrafter"/>
</dbReference>
<dbReference type="PANTHER" id="PTHR10869">
    <property type="entry name" value="PROLYL 4-HYDROXYLASE ALPHA SUBUNIT"/>
    <property type="match status" value="1"/>
</dbReference>
<comment type="cofactor">
    <cofactor evidence="1">
        <name>L-ascorbate</name>
        <dbReference type="ChEBI" id="CHEBI:38290"/>
    </cofactor>
</comment>